<evidence type="ECO:0000313" key="10">
    <source>
        <dbReference type="EMBL" id="NMP23213.1"/>
    </source>
</evidence>
<sequence>MGVDGGKALAPGLGIDITEVERIRGLAERQPRALERLFTPTELHDAGQGVQRAARLAARFAGKEALIKAAGGLYQSTYHDIEIRRRPGLSPSVSVSGPLGAWLQEQRLTVKLSLSHERQFAVAMVLLVPQDKEGDARATNMDA</sequence>
<comment type="catalytic activity">
    <reaction evidence="8">
        <text>apo-[ACP] + CoA = holo-[ACP] + adenosine 3',5'-bisphosphate + H(+)</text>
        <dbReference type="Rhea" id="RHEA:12068"/>
        <dbReference type="Rhea" id="RHEA-COMP:9685"/>
        <dbReference type="Rhea" id="RHEA-COMP:9690"/>
        <dbReference type="ChEBI" id="CHEBI:15378"/>
        <dbReference type="ChEBI" id="CHEBI:29999"/>
        <dbReference type="ChEBI" id="CHEBI:57287"/>
        <dbReference type="ChEBI" id="CHEBI:58343"/>
        <dbReference type="ChEBI" id="CHEBI:64479"/>
        <dbReference type="EC" id="2.7.8.7"/>
    </reaction>
</comment>
<evidence type="ECO:0000259" key="9">
    <source>
        <dbReference type="Pfam" id="PF01648"/>
    </source>
</evidence>
<dbReference type="AlphaFoldDB" id="A0A7Y0L4L5"/>
<dbReference type="RefSeq" id="WP_169100288.1">
    <property type="nucleotide sequence ID" value="NZ_JABBVZ010000043.1"/>
</dbReference>
<feature type="binding site" evidence="8">
    <location>
        <position position="16"/>
    </location>
    <ligand>
        <name>Mg(2+)</name>
        <dbReference type="ChEBI" id="CHEBI:18420"/>
    </ligand>
</feature>
<feature type="binding site" evidence="8">
    <location>
        <position position="64"/>
    </location>
    <ligand>
        <name>Mg(2+)</name>
        <dbReference type="ChEBI" id="CHEBI:18420"/>
    </ligand>
</feature>
<dbReference type="NCBIfam" id="TIGR00556">
    <property type="entry name" value="pantethn_trn"/>
    <property type="match status" value="1"/>
</dbReference>
<evidence type="ECO:0000256" key="6">
    <source>
        <dbReference type="ARBA" id="ARBA00023098"/>
    </source>
</evidence>
<dbReference type="EMBL" id="JABBVZ010000043">
    <property type="protein sequence ID" value="NMP23213.1"/>
    <property type="molecule type" value="Genomic_DNA"/>
</dbReference>
<dbReference type="Proteomes" id="UP000533476">
    <property type="component" value="Unassembled WGS sequence"/>
</dbReference>
<proteinExistence type="inferred from homology"/>
<evidence type="ECO:0000256" key="3">
    <source>
        <dbReference type="ARBA" id="ARBA00022723"/>
    </source>
</evidence>
<dbReference type="Pfam" id="PF01648">
    <property type="entry name" value="ACPS"/>
    <property type="match status" value="1"/>
</dbReference>
<keyword evidence="5 8" id="KW-0460">Magnesium</keyword>
<gene>
    <name evidence="8 10" type="primary">acpS</name>
    <name evidence="10" type="ORF">HIJ39_12780</name>
</gene>
<evidence type="ECO:0000256" key="8">
    <source>
        <dbReference type="HAMAP-Rule" id="MF_00101"/>
    </source>
</evidence>
<keyword evidence="7 8" id="KW-0275">Fatty acid biosynthesis</keyword>
<name>A0A7Y0L4L5_9FIRM</name>
<dbReference type="GO" id="GO:0000287">
    <property type="term" value="F:magnesium ion binding"/>
    <property type="evidence" value="ECO:0007669"/>
    <property type="project" value="UniProtKB-UniRule"/>
</dbReference>
<evidence type="ECO:0000256" key="7">
    <source>
        <dbReference type="ARBA" id="ARBA00023160"/>
    </source>
</evidence>
<dbReference type="NCBIfam" id="TIGR00516">
    <property type="entry name" value="acpS"/>
    <property type="match status" value="1"/>
</dbReference>
<dbReference type="InterPro" id="IPR037143">
    <property type="entry name" value="4-PPantetheinyl_Trfase_dom_sf"/>
</dbReference>
<evidence type="ECO:0000256" key="1">
    <source>
        <dbReference type="ARBA" id="ARBA00022516"/>
    </source>
</evidence>
<evidence type="ECO:0000256" key="5">
    <source>
        <dbReference type="ARBA" id="ARBA00022842"/>
    </source>
</evidence>
<comment type="function">
    <text evidence="8">Transfers the 4'-phosphopantetheine moiety from coenzyme A to a Ser of acyl-carrier-protein.</text>
</comment>
<keyword evidence="4 8" id="KW-0276">Fatty acid metabolism</keyword>
<feature type="domain" description="4'-phosphopantetheinyl transferase" evidence="9">
    <location>
        <begin position="12"/>
        <end position="105"/>
    </location>
</feature>
<evidence type="ECO:0000256" key="2">
    <source>
        <dbReference type="ARBA" id="ARBA00022679"/>
    </source>
</evidence>
<comment type="cofactor">
    <cofactor evidence="8">
        <name>Mg(2+)</name>
        <dbReference type="ChEBI" id="CHEBI:18420"/>
    </cofactor>
</comment>
<comment type="caution">
    <text evidence="10">The sequence shown here is derived from an EMBL/GenBank/DDBJ whole genome shotgun (WGS) entry which is preliminary data.</text>
</comment>
<dbReference type="HAMAP" id="MF_00101">
    <property type="entry name" value="AcpS"/>
    <property type="match status" value="1"/>
</dbReference>
<dbReference type="GO" id="GO:0008897">
    <property type="term" value="F:holo-[acyl-carrier-protein] synthase activity"/>
    <property type="evidence" value="ECO:0007669"/>
    <property type="project" value="UniProtKB-UniRule"/>
</dbReference>
<protein>
    <recommendedName>
        <fullName evidence="8">Holo-[acyl-carrier-protein] synthase</fullName>
        <shortName evidence="8">Holo-ACP synthase</shortName>
        <ecNumber evidence="8">2.7.8.7</ecNumber>
    </recommendedName>
    <alternativeName>
        <fullName evidence="8">4'-phosphopantetheinyl transferase AcpS</fullName>
    </alternativeName>
</protein>
<keyword evidence="1 8" id="KW-0444">Lipid biosynthesis</keyword>
<dbReference type="GO" id="GO:0005737">
    <property type="term" value="C:cytoplasm"/>
    <property type="evidence" value="ECO:0007669"/>
    <property type="project" value="UniProtKB-SubCell"/>
</dbReference>
<dbReference type="InterPro" id="IPR002582">
    <property type="entry name" value="ACPS"/>
</dbReference>
<dbReference type="InterPro" id="IPR004568">
    <property type="entry name" value="Ppantetheine-prot_Trfase_dom"/>
</dbReference>
<organism evidence="10 11">
    <name type="scientific">Sulfobacillus harzensis</name>
    <dbReference type="NCBI Taxonomy" id="2729629"/>
    <lineage>
        <taxon>Bacteria</taxon>
        <taxon>Bacillati</taxon>
        <taxon>Bacillota</taxon>
        <taxon>Clostridia</taxon>
        <taxon>Eubacteriales</taxon>
        <taxon>Clostridiales Family XVII. Incertae Sedis</taxon>
        <taxon>Sulfobacillus</taxon>
    </lineage>
</organism>
<evidence type="ECO:0000256" key="4">
    <source>
        <dbReference type="ARBA" id="ARBA00022832"/>
    </source>
</evidence>
<dbReference type="SUPFAM" id="SSF56214">
    <property type="entry name" value="4'-phosphopantetheinyl transferase"/>
    <property type="match status" value="1"/>
</dbReference>
<accession>A0A7Y0L4L5</accession>
<dbReference type="GO" id="GO:0006633">
    <property type="term" value="P:fatty acid biosynthetic process"/>
    <property type="evidence" value="ECO:0007669"/>
    <property type="project" value="UniProtKB-UniRule"/>
</dbReference>
<dbReference type="Gene3D" id="3.90.470.20">
    <property type="entry name" value="4'-phosphopantetheinyl transferase domain"/>
    <property type="match status" value="1"/>
</dbReference>
<dbReference type="EC" id="2.7.8.7" evidence="8"/>
<reference evidence="10 11" key="1">
    <citation type="submission" date="2020-04" db="EMBL/GenBank/DDBJ databases">
        <authorList>
            <person name="Zhang R."/>
            <person name="Schippers A."/>
        </authorList>
    </citation>
    <scope>NUCLEOTIDE SEQUENCE [LARGE SCALE GENOMIC DNA]</scope>
    <source>
        <strain evidence="10 11">DSM 109850</strain>
    </source>
</reference>
<keyword evidence="2 8" id="KW-0808">Transferase</keyword>
<dbReference type="InterPro" id="IPR008278">
    <property type="entry name" value="4-PPantetheinyl_Trfase_dom"/>
</dbReference>
<comment type="similarity">
    <text evidence="8">Belongs to the P-Pant transferase superfamily. AcpS family.</text>
</comment>
<keyword evidence="3 8" id="KW-0479">Metal-binding</keyword>
<keyword evidence="8" id="KW-0963">Cytoplasm</keyword>
<comment type="subcellular location">
    <subcellularLocation>
        <location evidence="8">Cytoplasm</location>
    </subcellularLocation>
</comment>
<evidence type="ECO:0000313" key="11">
    <source>
        <dbReference type="Proteomes" id="UP000533476"/>
    </source>
</evidence>
<keyword evidence="6 8" id="KW-0443">Lipid metabolism</keyword>
<keyword evidence="11" id="KW-1185">Reference proteome</keyword>